<dbReference type="OrthoDB" id="8062037at2759"/>
<dbReference type="PANTHER" id="PTHR22765:SF416">
    <property type="entry name" value="E3 UBIQUITIN-PROTEIN LIGASE GODZILLA"/>
    <property type="match status" value="1"/>
</dbReference>
<dbReference type="GO" id="GO:0006511">
    <property type="term" value="P:ubiquitin-dependent protein catabolic process"/>
    <property type="evidence" value="ECO:0007669"/>
    <property type="project" value="TreeGrafter"/>
</dbReference>
<evidence type="ECO:0000256" key="1">
    <source>
        <dbReference type="PROSITE-ProRule" id="PRU00175"/>
    </source>
</evidence>
<keyword evidence="3" id="KW-1133">Transmembrane helix</keyword>
<dbReference type="PROSITE" id="PS50089">
    <property type="entry name" value="ZF_RING_2"/>
    <property type="match status" value="1"/>
</dbReference>
<feature type="region of interest" description="Disordered" evidence="2">
    <location>
        <begin position="113"/>
        <end position="137"/>
    </location>
</feature>
<dbReference type="SUPFAM" id="SSF57850">
    <property type="entry name" value="RING/U-box"/>
    <property type="match status" value="1"/>
</dbReference>
<dbReference type="EMBL" id="QLNQ01000028">
    <property type="protein sequence ID" value="RCK58217.1"/>
    <property type="molecule type" value="Genomic_DNA"/>
</dbReference>
<dbReference type="InterPro" id="IPR013083">
    <property type="entry name" value="Znf_RING/FYVE/PHD"/>
</dbReference>
<dbReference type="Gene3D" id="3.30.40.10">
    <property type="entry name" value="Zinc/RING finger domain, C3HC4 (zinc finger)"/>
    <property type="match status" value="1"/>
</dbReference>
<feature type="compositionally biased region" description="Low complexity" evidence="2">
    <location>
        <begin position="118"/>
        <end position="129"/>
    </location>
</feature>
<dbReference type="GO" id="GO:0008270">
    <property type="term" value="F:zinc ion binding"/>
    <property type="evidence" value="ECO:0007669"/>
    <property type="project" value="UniProtKB-KW"/>
</dbReference>
<dbReference type="STRING" id="5486.A0A367XX76"/>
<evidence type="ECO:0000256" key="2">
    <source>
        <dbReference type="SAM" id="MobiDB-lite"/>
    </source>
</evidence>
<comment type="caution">
    <text evidence="5">The sequence shown here is derived from an EMBL/GenBank/DDBJ whole genome shotgun (WGS) entry which is preliminary data.</text>
</comment>
<keyword evidence="1" id="KW-0862">Zinc</keyword>
<evidence type="ECO:0000313" key="6">
    <source>
        <dbReference type="Proteomes" id="UP000253472"/>
    </source>
</evidence>
<evidence type="ECO:0000313" key="5">
    <source>
        <dbReference type="EMBL" id="RCK58217.1"/>
    </source>
</evidence>
<dbReference type="Pfam" id="PF13639">
    <property type="entry name" value="zf-RING_2"/>
    <property type="match status" value="1"/>
</dbReference>
<feature type="compositionally biased region" description="Low complexity" evidence="2">
    <location>
        <begin position="416"/>
        <end position="459"/>
    </location>
</feature>
<evidence type="ECO:0000259" key="4">
    <source>
        <dbReference type="PROSITE" id="PS50089"/>
    </source>
</evidence>
<keyword evidence="3" id="KW-0812">Transmembrane</keyword>
<feature type="region of interest" description="Disordered" evidence="2">
    <location>
        <begin position="407"/>
        <end position="459"/>
    </location>
</feature>
<keyword evidence="1" id="KW-0863">Zinc-finger</keyword>
<keyword evidence="6" id="KW-1185">Reference proteome</keyword>
<evidence type="ECO:0000256" key="3">
    <source>
        <dbReference type="SAM" id="Phobius"/>
    </source>
</evidence>
<gene>
    <name evidence="5" type="ORF">Cantr_06837</name>
</gene>
<sequence>MSQTASSLLLQTTLPSPTFPSPSSTNTNSNWGNWPSPTSSSTANGNGNNNSNSYSSQSIGTTPSAVLFFLALAVGVVIALLFIFFTIRYFIRVKYGVNLSGISRRNFYNYQGRRRQNSTDNNNNNSNDSDGGGGTNNSVVNEHTFAHIFTTTEVQDQLQYIREHHYLRGEIIDRRLNYGSESLAARRRRRRQRRRRRRGRFAKMKKLTIEEVELLFPQKTYSSWMNGGKQLDIEKRGGMLYEEETEESQAAANLINGNVHVTDERTGNNDRCGDEDDNSSLPTLYTANINTSAKIGSSTSNNDIEMKKLTSIVHVEHDEHDETDLADGTTTSAVTSNEKDHALDDQHSLHYDSGSCAICLEVIEDDDIVRGLICGHVFHAECLDPWLTKRRACCPMCKRDYLFKRDYHDPNRTNEENNNTNEENSGNSNNTDANNNNNDDNNNTNNNNENSDETTMMIH</sequence>
<keyword evidence="1" id="KW-0479">Metal-binding</keyword>
<keyword evidence="3" id="KW-0472">Membrane</keyword>
<dbReference type="InterPro" id="IPR051826">
    <property type="entry name" value="E3_ubiquitin-ligase_domain"/>
</dbReference>
<protein>
    <recommendedName>
        <fullName evidence="4">RING-type domain-containing protein</fullName>
    </recommendedName>
</protein>
<accession>A0A367XX76</accession>
<feature type="region of interest" description="Disordered" evidence="2">
    <location>
        <begin position="12"/>
        <end position="56"/>
    </location>
</feature>
<dbReference type="InterPro" id="IPR001841">
    <property type="entry name" value="Znf_RING"/>
</dbReference>
<name>A0A367XX76_9ASCO</name>
<dbReference type="AlphaFoldDB" id="A0A367XX76"/>
<organism evidence="5 6">
    <name type="scientific">Candida viswanathii</name>
    <dbReference type="NCBI Taxonomy" id="5486"/>
    <lineage>
        <taxon>Eukaryota</taxon>
        <taxon>Fungi</taxon>
        <taxon>Dikarya</taxon>
        <taxon>Ascomycota</taxon>
        <taxon>Saccharomycotina</taxon>
        <taxon>Pichiomycetes</taxon>
        <taxon>Debaryomycetaceae</taxon>
        <taxon>Candida/Lodderomyces clade</taxon>
        <taxon>Candida</taxon>
    </lineage>
</organism>
<feature type="domain" description="RING-type" evidence="4">
    <location>
        <begin position="356"/>
        <end position="398"/>
    </location>
</feature>
<dbReference type="GO" id="GO:0061630">
    <property type="term" value="F:ubiquitin protein ligase activity"/>
    <property type="evidence" value="ECO:0007669"/>
    <property type="project" value="TreeGrafter"/>
</dbReference>
<dbReference type="CDD" id="cd16473">
    <property type="entry name" value="RING-H2_RNF103"/>
    <property type="match status" value="1"/>
</dbReference>
<dbReference type="Proteomes" id="UP000253472">
    <property type="component" value="Unassembled WGS sequence"/>
</dbReference>
<dbReference type="SMART" id="SM00184">
    <property type="entry name" value="RING"/>
    <property type="match status" value="1"/>
</dbReference>
<dbReference type="GO" id="GO:0005737">
    <property type="term" value="C:cytoplasm"/>
    <property type="evidence" value="ECO:0007669"/>
    <property type="project" value="TreeGrafter"/>
</dbReference>
<reference evidence="5 6" key="1">
    <citation type="submission" date="2018-06" db="EMBL/GenBank/DDBJ databases">
        <title>Whole genome sequencing of Candida tropicalis (genome annotated by CSBL at Korea University).</title>
        <authorList>
            <person name="Ahn J."/>
        </authorList>
    </citation>
    <scope>NUCLEOTIDE SEQUENCE [LARGE SCALE GENOMIC DNA]</scope>
    <source>
        <strain evidence="5 6">ATCC 20962</strain>
    </source>
</reference>
<proteinExistence type="predicted"/>
<dbReference type="PANTHER" id="PTHR22765">
    <property type="entry name" value="RING FINGER AND PROTEASE ASSOCIATED DOMAIN-CONTAINING"/>
    <property type="match status" value="1"/>
</dbReference>
<feature type="transmembrane region" description="Helical" evidence="3">
    <location>
        <begin position="65"/>
        <end position="91"/>
    </location>
</feature>